<evidence type="ECO:0000256" key="1">
    <source>
        <dbReference type="SAM" id="MobiDB-lite"/>
    </source>
</evidence>
<feature type="compositionally biased region" description="Polar residues" evidence="1">
    <location>
        <begin position="653"/>
        <end position="672"/>
    </location>
</feature>
<dbReference type="GO" id="GO:0003700">
    <property type="term" value="F:DNA-binding transcription factor activity"/>
    <property type="evidence" value="ECO:0007669"/>
    <property type="project" value="TreeGrafter"/>
</dbReference>
<feature type="region of interest" description="Disordered" evidence="1">
    <location>
        <begin position="627"/>
        <end position="672"/>
    </location>
</feature>
<gene>
    <name evidence="3" type="ORF">N8I77_011413</name>
</gene>
<dbReference type="Proteomes" id="UP001265746">
    <property type="component" value="Unassembled WGS sequence"/>
</dbReference>
<name>A0AAD9S5C9_PHOAM</name>
<accession>A0AAD9S5C9</accession>
<feature type="region of interest" description="Disordered" evidence="1">
    <location>
        <begin position="363"/>
        <end position="426"/>
    </location>
</feature>
<dbReference type="EMBL" id="JAUJFL010000007">
    <property type="protein sequence ID" value="KAK2599679.1"/>
    <property type="molecule type" value="Genomic_DNA"/>
</dbReference>
<evidence type="ECO:0000313" key="3">
    <source>
        <dbReference type="EMBL" id="KAK2599679.1"/>
    </source>
</evidence>
<dbReference type="PROSITE" id="PS51299">
    <property type="entry name" value="HTH_APSES"/>
    <property type="match status" value="1"/>
</dbReference>
<dbReference type="Gene3D" id="3.30.160.60">
    <property type="entry name" value="Classic Zinc Finger"/>
    <property type="match status" value="1"/>
</dbReference>
<comment type="caution">
    <text evidence="3">The sequence shown here is derived from an EMBL/GenBank/DDBJ whole genome shotgun (WGS) entry which is preliminary data.</text>
</comment>
<feature type="domain" description="HTH APSES-type" evidence="2">
    <location>
        <begin position="1"/>
        <end position="72"/>
    </location>
</feature>
<feature type="compositionally biased region" description="Basic and acidic residues" evidence="1">
    <location>
        <begin position="393"/>
        <end position="405"/>
    </location>
</feature>
<feature type="compositionally biased region" description="Basic and acidic residues" evidence="1">
    <location>
        <begin position="627"/>
        <end position="636"/>
    </location>
</feature>
<dbReference type="InterPro" id="IPR029790">
    <property type="entry name" value="EFG1/Phd1/StuA"/>
</dbReference>
<protein>
    <recommendedName>
        <fullName evidence="2">HTH APSES-type domain-containing protein</fullName>
    </recommendedName>
</protein>
<organism evidence="3 4">
    <name type="scientific">Phomopsis amygdali</name>
    <name type="common">Fusicoccum amygdali</name>
    <dbReference type="NCBI Taxonomy" id="1214568"/>
    <lineage>
        <taxon>Eukaryota</taxon>
        <taxon>Fungi</taxon>
        <taxon>Dikarya</taxon>
        <taxon>Ascomycota</taxon>
        <taxon>Pezizomycotina</taxon>
        <taxon>Sordariomycetes</taxon>
        <taxon>Sordariomycetidae</taxon>
        <taxon>Diaporthales</taxon>
        <taxon>Diaporthaceae</taxon>
        <taxon>Diaporthe</taxon>
    </lineage>
</organism>
<dbReference type="InterPro" id="IPR003163">
    <property type="entry name" value="Tscrpt_reg_HTH_APSES-type"/>
</dbReference>
<dbReference type="GO" id="GO:0005634">
    <property type="term" value="C:nucleus"/>
    <property type="evidence" value="ECO:0007669"/>
    <property type="project" value="TreeGrafter"/>
</dbReference>
<dbReference type="InterPro" id="IPR036887">
    <property type="entry name" value="HTH_APSES_sf"/>
</dbReference>
<evidence type="ECO:0000259" key="2">
    <source>
        <dbReference type="PROSITE" id="PS51299"/>
    </source>
</evidence>
<evidence type="ECO:0000313" key="4">
    <source>
        <dbReference type="Proteomes" id="UP001265746"/>
    </source>
</evidence>
<dbReference type="GO" id="GO:0045944">
    <property type="term" value="P:positive regulation of transcription by RNA polymerase II"/>
    <property type="evidence" value="ECO:0007669"/>
    <property type="project" value="TreeGrafter"/>
</dbReference>
<proteinExistence type="predicted"/>
<dbReference type="PANTHER" id="PTHR47792:SF1">
    <property type="entry name" value="PROTEIN SOK2-RELATED"/>
    <property type="match status" value="1"/>
</dbReference>
<reference evidence="3" key="1">
    <citation type="submission" date="2023-06" db="EMBL/GenBank/DDBJ databases">
        <authorList>
            <person name="Noh H."/>
        </authorList>
    </citation>
    <scope>NUCLEOTIDE SEQUENCE</scope>
    <source>
        <strain evidence="3">DUCC20226</strain>
    </source>
</reference>
<dbReference type="PANTHER" id="PTHR47792">
    <property type="entry name" value="PROTEIN SOK2-RELATED"/>
    <property type="match status" value="1"/>
</dbReference>
<dbReference type="SUPFAM" id="SSF54616">
    <property type="entry name" value="DNA-binding domain of Mlu1-box binding protein MBP1"/>
    <property type="match status" value="1"/>
</dbReference>
<sequence>MRLLNVAGMTRGRRDGILKSEKVRHVVKIGPMHLKGVWIPFERALHYANAEKITELLYPLFVHDIGALLYHPVNQNRTTQVMQAAERRQREQLGHPQSVALRSLSHPHDHPADGLPSQQPLSFNGRPLLDRAHTFPTPPTSSSTIISSMSEDCPHLSEDYSYRPHILQSAEHQQSQMQELAVKVEDMSSLEKEYDKQPSLMMRREDEQAQGNYPPNTVTEALEIARDSPDGSRYPVVSDILESALTQLWDRVTAQPESYVMSRDEFAVFNFYQHRFVGNKLAFAARMRFWDNIYANPGPVTADSVSTRTSSVSESEGTIYDGTTWYGPAWLSTASDMVVGEAYSNVALESEAVKKVAHAFQEHQGNSDRNGGPGSQSWSPSPSTSASQTGQREGSKRKLGDDQTQREQGPVVKKGRKQVQDGQPRLACHFQKMNPVKWARCGMREAGFARISDIKQHFRRHHMRNPNYCPICGSTFPSEELKNDHIRQSRANPAMCPERSTPHLPDGLSHDKLRLLTERVKASFDISEQWYSIWAILFPDVAPPPTYTYDLSDRLHNSVRDLCLFLETEGPVIGQSVFQQENVIIGPSSAANVDLADFNMELFTRRVLSRVFNETVQSWIAQESSERHRQIGRRLDTGSAGQASMAIPLTPVSGLSNGNRISTSPRRSTPTG</sequence>
<dbReference type="Gene3D" id="3.10.260.10">
    <property type="entry name" value="Transcription regulator HTH, APSES-type DNA-binding domain"/>
    <property type="match status" value="1"/>
</dbReference>
<dbReference type="AlphaFoldDB" id="A0AAD9S5C9"/>
<keyword evidence="4" id="KW-1185">Reference proteome</keyword>
<feature type="compositionally biased region" description="Low complexity" evidence="1">
    <location>
        <begin position="375"/>
        <end position="391"/>
    </location>
</feature>
<dbReference type="GO" id="GO:0043565">
    <property type="term" value="F:sequence-specific DNA binding"/>
    <property type="evidence" value="ECO:0007669"/>
    <property type="project" value="TreeGrafter"/>
</dbReference>